<proteinExistence type="inferred from homology"/>
<dbReference type="PROSITE" id="PS51497">
    <property type="entry name" value="UMA"/>
    <property type="match status" value="1"/>
</dbReference>
<evidence type="ECO:0000256" key="1">
    <source>
        <dbReference type="ARBA" id="ARBA00004496"/>
    </source>
</evidence>
<name>A0A2S2QKG9_9HEMI</name>
<keyword evidence="10" id="KW-0472">Membrane</keyword>
<dbReference type="EMBL" id="GGMS01009034">
    <property type="protein sequence ID" value="MBY78237.1"/>
    <property type="molecule type" value="Transcribed_RNA"/>
</dbReference>
<dbReference type="GO" id="GO:0019075">
    <property type="term" value="P:virus maturation"/>
    <property type="evidence" value="ECO:0007669"/>
    <property type="project" value="TreeGrafter"/>
</dbReference>
<evidence type="ECO:0000256" key="10">
    <source>
        <dbReference type="ARBA" id="ARBA00023136"/>
    </source>
</evidence>
<evidence type="ECO:0000259" key="14">
    <source>
        <dbReference type="PROSITE" id="PS51497"/>
    </source>
</evidence>
<dbReference type="GO" id="GO:0032801">
    <property type="term" value="P:receptor catabolic process"/>
    <property type="evidence" value="ECO:0007669"/>
    <property type="project" value="TreeGrafter"/>
</dbReference>
<dbReference type="AlphaFoldDB" id="A0A2S2QKG9"/>
<dbReference type="GO" id="GO:0005829">
    <property type="term" value="C:cytosol"/>
    <property type="evidence" value="ECO:0007669"/>
    <property type="project" value="TreeGrafter"/>
</dbReference>
<dbReference type="Gene3D" id="2.100.10.50">
    <property type="match status" value="1"/>
</dbReference>
<dbReference type="PROSITE" id="PS51498">
    <property type="entry name" value="MABP"/>
    <property type="match status" value="1"/>
</dbReference>
<evidence type="ECO:0000256" key="8">
    <source>
        <dbReference type="ARBA" id="ARBA00022927"/>
    </source>
</evidence>
<keyword evidence="17" id="KW-1185">Reference proteome</keyword>
<evidence type="ECO:0000256" key="9">
    <source>
        <dbReference type="ARBA" id="ARBA00023036"/>
    </source>
</evidence>
<keyword evidence="6" id="KW-0963">Cytoplasm</keyword>
<evidence type="ECO:0000256" key="11">
    <source>
        <dbReference type="ARBA" id="ARBA00033002"/>
    </source>
</evidence>
<protein>
    <recommendedName>
        <fullName evidence="4">Multivesicular body subunit 12A</fullName>
    </recommendedName>
    <alternativeName>
        <fullName evidence="12">ESCRT-I complex subunit MVB12A</fullName>
    </alternativeName>
    <alternativeName>
        <fullName evidence="11">Protein FAM125A</fullName>
    </alternativeName>
</protein>
<comment type="similarity">
    <text evidence="3">Belongs to the MVB12 family.</text>
</comment>
<evidence type="ECO:0000256" key="2">
    <source>
        <dbReference type="ARBA" id="ARBA00004633"/>
    </source>
</evidence>
<reference evidence="16" key="1">
    <citation type="submission" date="2018-04" db="EMBL/GenBank/DDBJ databases">
        <title>Transcriptome assembly of Sipha flava.</title>
        <authorList>
            <person name="Scully E.D."/>
            <person name="Geib S.M."/>
            <person name="Palmer N.A."/>
            <person name="Koch K."/>
            <person name="Bradshaw J."/>
            <person name="Heng-Moss T."/>
            <person name="Sarath G."/>
        </authorList>
    </citation>
    <scope>NUCLEOTIDE SEQUENCE</scope>
</reference>
<dbReference type="OrthoDB" id="6021306at2759"/>
<evidence type="ECO:0000256" key="6">
    <source>
        <dbReference type="ARBA" id="ARBA00022490"/>
    </source>
</evidence>
<sequence>MIKQVFKSLPDNKPISGLCIVEDLSKCPAGYTPISKTHDQDSDADLHSLTWKESVFMGKKIGRYLCLSKTEGISDYIVVNIDIINEKDGPPDGYCLISKTIDSDQKAWRKRQLCYKLTRKSQAPYAITDIILLSRSKKAPSGFNLVGDLNGLTLCYKTSAQSPANGPIPPLTYSIAPTPPLPTDNFPNCNGLKGSLPSLDSSTNALCHDYDRLVSLKPTRPAPKLPPSYSTSNYSTINSYQSLEGIPFILNQNIVMENKSILKDIPEIKKKTLEDLDLEYNYSFEQERQV</sequence>
<evidence type="ECO:0000256" key="4">
    <source>
        <dbReference type="ARBA" id="ARBA00017653"/>
    </source>
</evidence>
<gene>
    <name evidence="16" type="primary">FAM125B</name>
    <name evidence="18" type="synonym">LOC112686419</name>
    <name evidence="16" type="ORF">g.3157</name>
</gene>
<dbReference type="GO" id="GO:0031902">
    <property type="term" value="C:late endosome membrane"/>
    <property type="evidence" value="ECO:0007669"/>
    <property type="project" value="UniProtKB-SubCell"/>
</dbReference>
<dbReference type="GO" id="GO:0046755">
    <property type="term" value="P:viral budding"/>
    <property type="evidence" value="ECO:0007669"/>
    <property type="project" value="TreeGrafter"/>
</dbReference>
<keyword evidence="5" id="KW-0813">Transport</keyword>
<organism evidence="16">
    <name type="scientific">Sipha flava</name>
    <name type="common">yellow sugarcane aphid</name>
    <dbReference type="NCBI Taxonomy" id="143950"/>
    <lineage>
        <taxon>Eukaryota</taxon>
        <taxon>Metazoa</taxon>
        <taxon>Ecdysozoa</taxon>
        <taxon>Arthropoda</taxon>
        <taxon>Hexapoda</taxon>
        <taxon>Insecta</taxon>
        <taxon>Pterygota</taxon>
        <taxon>Neoptera</taxon>
        <taxon>Paraneoptera</taxon>
        <taxon>Hemiptera</taxon>
        <taxon>Sternorrhyncha</taxon>
        <taxon>Aphidomorpha</taxon>
        <taxon>Aphidoidea</taxon>
        <taxon>Aphididae</taxon>
        <taxon>Sipha</taxon>
    </lineage>
</organism>
<accession>A0A2S2QKG9</accession>
<dbReference type="FunFam" id="2.100.10.50:FF:000002">
    <property type="entry name" value="Multivesicular body subunit 12B"/>
    <property type="match status" value="1"/>
</dbReference>
<dbReference type="GO" id="GO:0000813">
    <property type="term" value="C:ESCRT I complex"/>
    <property type="evidence" value="ECO:0007669"/>
    <property type="project" value="InterPro"/>
</dbReference>
<evidence type="ECO:0000256" key="12">
    <source>
        <dbReference type="ARBA" id="ARBA00033024"/>
    </source>
</evidence>
<feature type="domain" description="MABP" evidence="15">
    <location>
        <begin position="12"/>
        <end position="160"/>
    </location>
</feature>
<dbReference type="GO" id="GO:0015031">
    <property type="term" value="P:protein transport"/>
    <property type="evidence" value="ECO:0007669"/>
    <property type="project" value="UniProtKB-KW"/>
</dbReference>
<dbReference type="InterPro" id="IPR018798">
    <property type="entry name" value="MVB12A/B"/>
</dbReference>
<dbReference type="PANTHER" id="PTHR31612">
    <property type="entry name" value="MULTIVESICULAR BODY SUBUNIT 12A"/>
    <property type="match status" value="1"/>
</dbReference>
<keyword evidence="7" id="KW-0967">Endosome</keyword>
<reference evidence="18" key="2">
    <citation type="submission" date="2025-04" db="UniProtKB">
        <authorList>
            <consortium name="RefSeq"/>
        </authorList>
    </citation>
    <scope>IDENTIFICATION</scope>
    <source>
        <tissue evidence="18">Whole body</tissue>
    </source>
</reference>
<evidence type="ECO:0000256" key="13">
    <source>
        <dbReference type="ARBA" id="ARBA00053101"/>
    </source>
</evidence>
<evidence type="ECO:0000313" key="16">
    <source>
        <dbReference type="EMBL" id="MBY78237.1"/>
    </source>
</evidence>
<dbReference type="Proteomes" id="UP000694846">
    <property type="component" value="Unplaced"/>
</dbReference>
<dbReference type="GO" id="GO:0042058">
    <property type="term" value="P:regulation of epidermal growth factor receptor signaling pathway"/>
    <property type="evidence" value="ECO:0007669"/>
    <property type="project" value="TreeGrafter"/>
</dbReference>
<evidence type="ECO:0000313" key="17">
    <source>
        <dbReference type="Proteomes" id="UP000694846"/>
    </source>
</evidence>
<keyword evidence="8" id="KW-0653">Protein transport</keyword>
<keyword evidence="9" id="KW-0729">SH3-binding</keyword>
<dbReference type="GO" id="GO:0017124">
    <property type="term" value="F:SH3 domain binding"/>
    <property type="evidence" value="ECO:0007669"/>
    <property type="project" value="UniProtKB-KW"/>
</dbReference>
<dbReference type="InterPro" id="IPR023340">
    <property type="entry name" value="UMA"/>
</dbReference>
<comment type="function">
    <text evidence="13">Component of the ESCRT-I complex, a regulator of vesicular trafficking process. Required for the sorting of endocytic ubiquitinated cargos into multivesicular bodies.</text>
</comment>
<dbReference type="InterPro" id="IPR023341">
    <property type="entry name" value="MABP"/>
</dbReference>
<evidence type="ECO:0000313" key="18">
    <source>
        <dbReference type="RefSeq" id="XP_025414460.1"/>
    </source>
</evidence>
<feature type="domain" description="UMA" evidence="14">
    <location>
        <begin position="243"/>
        <end position="290"/>
    </location>
</feature>
<comment type="subcellular location">
    <subcellularLocation>
        <location evidence="1">Cytoplasm</location>
    </subcellularLocation>
    <subcellularLocation>
        <location evidence="2">Late endosome membrane</location>
        <topology evidence="2">Peripheral membrane protein</topology>
    </subcellularLocation>
</comment>
<dbReference type="InterPro" id="IPR040335">
    <property type="entry name" value="MVB12A"/>
</dbReference>
<dbReference type="Pfam" id="PF10240">
    <property type="entry name" value="DUF2464"/>
    <property type="match status" value="1"/>
</dbReference>
<dbReference type="GO" id="GO:0032510">
    <property type="term" value="P:endosome to lysosome transport via multivesicular body sorting pathway"/>
    <property type="evidence" value="ECO:0007669"/>
    <property type="project" value="TreeGrafter"/>
</dbReference>
<dbReference type="RefSeq" id="XP_025414460.1">
    <property type="nucleotide sequence ID" value="XM_025558675.1"/>
</dbReference>
<evidence type="ECO:0000259" key="15">
    <source>
        <dbReference type="PROSITE" id="PS51498"/>
    </source>
</evidence>
<evidence type="ECO:0000256" key="7">
    <source>
        <dbReference type="ARBA" id="ARBA00022753"/>
    </source>
</evidence>
<dbReference type="PANTHER" id="PTHR31612:SF2">
    <property type="entry name" value="MULTIVESICULAR BODY SUBUNIT 12A"/>
    <property type="match status" value="1"/>
</dbReference>
<evidence type="ECO:0000256" key="3">
    <source>
        <dbReference type="ARBA" id="ARBA00010432"/>
    </source>
</evidence>
<evidence type="ECO:0000256" key="5">
    <source>
        <dbReference type="ARBA" id="ARBA00022448"/>
    </source>
</evidence>